<dbReference type="OrthoDB" id="48249at2"/>
<dbReference type="STRING" id="1123380.SAMN02745199_0217"/>
<dbReference type="Proteomes" id="UP000242592">
    <property type="component" value="Unassembled WGS sequence"/>
</dbReference>
<gene>
    <name evidence="1" type="ORF">SAMN02745199_0217</name>
</gene>
<sequence>MAKKIFNLGLRKFVVESDSSNEVLDYIENRLAQLNNKYSYLSSIDERFLAIICEILEKEYGTKLTIEQLLKKLRNITTGGSSLEDRSI</sequence>
<dbReference type="RefSeq" id="WP_073071197.1">
    <property type="nucleotide sequence ID" value="NZ_FQXN01000001.1"/>
</dbReference>
<keyword evidence="2" id="KW-1185">Reference proteome</keyword>
<accession>A0A1M5QXR1</accession>
<evidence type="ECO:0008006" key="3">
    <source>
        <dbReference type="Google" id="ProtNLM"/>
    </source>
</evidence>
<evidence type="ECO:0000313" key="2">
    <source>
        <dbReference type="Proteomes" id="UP000242592"/>
    </source>
</evidence>
<evidence type="ECO:0000313" key="1">
    <source>
        <dbReference type="EMBL" id="SHH18935.1"/>
    </source>
</evidence>
<dbReference type="EMBL" id="FQXN01000001">
    <property type="protein sequence ID" value="SHH18935.1"/>
    <property type="molecule type" value="Genomic_DNA"/>
</dbReference>
<name>A0A1M5QXR1_9BACT</name>
<reference evidence="2" key="1">
    <citation type="submission" date="2016-11" db="EMBL/GenBank/DDBJ databases">
        <authorList>
            <person name="Varghese N."/>
            <person name="Submissions S."/>
        </authorList>
    </citation>
    <scope>NUCLEOTIDE SEQUENCE [LARGE SCALE GENOMIC DNA]</scope>
    <source>
        <strain evidence="2">DSM 15807</strain>
    </source>
</reference>
<organism evidence="1 2">
    <name type="scientific">Thermosipho atlanticus DSM 15807</name>
    <dbReference type="NCBI Taxonomy" id="1123380"/>
    <lineage>
        <taxon>Bacteria</taxon>
        <taxon>Thermotogati</taxon>
        <taxon>Thermotogota</taxon>
        <taxon>Thermotogae</taxon>
        <taxon>Thermotogales</taxon>
        <taxon>Fervidobacteriaceae</taxon>
        <taxon>Thermosipho</taxon>
    </lineage>
</organism>
<proteinExistence type="predicted"/>
<protein>
    <recommendedName>
        <fullName evidence="3">Cell division protein ZapA</fullName>
    </recommendedName>
</protein>
<dbReference type="AlphaFoldDB" id="A0A1M5QXR1"/>